<dbReference type="GO" id="GO:0006369">
    <property type="term" value="P:termination of RNA polymerase II transcription"/>
    <property type="evidence" value="ECO:0007669"/>
    <property type="project" value="TreeGrafter"/>
</dbReference>
<dbReference type="GO" id="GO:0016592">
    <property type="term" value="C:mediator complex"/>
    <property type="evidence" value="ECO:0007669"/>
    <property type="project" value="InterPro"/>
</dbReference>
<proteinExistence type="inferred from homology"/>
<dbReference type="Pfam" id="PF09637">
    <property type="entry name" value="Med18"/>
    <property type="match status" value="1"/>
</dbReference>
<keyword evidence="4 8" id="KW-0805">Transcription regulation</keyword>
<dbReference type="GO" id="GO:0006357">
    <property type="term" value="P:regulation of transcription by RNA polymerase II"/>
    <property type="evidence" value="ECO:0007669"/>
    <property type="project" value="InterPro"/>
</dbReference>
<dbReference type="Gene3D" id="2.40.320.10">
    <property type="entry name" value="Hypothetical Protein Pfu-838710-001"/>
    <property type="match status" value="1"/>
</dbReference>
<gene>
    <name evidence="8" type="primary">MED18</name>
    <name evidence="10" type="ORF">CcCBS67573_g10515</name>
</gene>
<sequence length="414" mass="46299">MTTLYECHLDGVCAADTVGALLERITGLTGIAPYLLARGSVDSAAFVEHEIVFACRNNATANIGGSMRAVAQCLKTDSEGVIRAVPLLQRDWSLRFVAAPQPPKPGQAVSLRAVYDSPVVAGNLFDFIDMLDFDLAFEFVRKGYRFHYGPICITVSCIYKLLEKHKLSSMTPFDAASETWLVELTSERTRTESIPIVSEAIAAFAKNLRGLVDMGIVDVNKFVASKPLDELKSLSQDPQLIRTQFKPLELNQLEFNILHAIDEAKFTMRGRIVPVEKKAGLFKYESDPKMDLTPFQTPATDYTQRYKIIAMDMDGTVLTTSIQLCQLQKAKFNDFIAIHLDQNGTAFHIDYTVDSSSPCSKDQKPVDPKTTFKTRTLVSKAEEGTRPKLEQMSSEKAEGKEVEKSFLQKYWYYI</sequence>
<feature type="non-terminal residue" evidence="10">
    <location>
        <position position="414"/>
    </location>
</feature>
<reference evidence="10 11" key="1">
    <citation type="journal article" date="2019" name="Sci. Rep.">
        <title>Comparative genomics of chytrid fungi reveal insights into the obligate biotrophic and pathogenic lifestyle of Synchytrium endobioticum.</title>
        <authorList>
            <person name="van de Vossenberg B.T.L.H."/>
            <person name="Warris S."/>
            <person name="Nguyen H.D.T."/>
            <person name="van Gent-Pelzer M.P.E."/>
            <person name="Joly D.L."/>
            <person name="van de Geest H.C."/>
            <person name="Bonants P.J.M."/>
            <person name="Smith D.S."/>
            <person name="Levesque C.A."/>
            <person name="van der Lee T.A.J."/>
        </authorList>
    </citation>
    <scope>NUCLEOTIDE SEQUENCE [LARGE SCALE GENOMIC DNA]</scope>
    <source>
        <strain evidence="10 11">CBS 675.73</strain>
    </source>
</reference>
<evidence type="ECO:0000256" key="1">
    <source>
        <dbReference type="ARBA" id="ARBA00004123"/>
    </source>
</evidence>
<keyword evidence="6 8" id="KW-0539">Nucleus</keyword>
<organism evidence="10 11">
    <name type="scientific">Chytriomyces confervae</name>
    <dbReference type="NCBI Taxonomy" id="246404"/>
    <lineage>
        <taxon>Eukaryota</taxon>
        <taxon>Fungi</taxon>
        <taxon>Fungi incertae sedis</taxon>
        <taxon>Chytridiomycota</taxon>
        <taxon>Chytridiomycota incertae sedis</taxon>
        <taxon>Chytridiomycetes</taxon>
        <taxon>Chytridiales</taxon>
        <taxon>Chytriomycetaceae</taxon>
        <taxon>Chytriomyces</taxon>
    </lineage>
</organism>
<evidence type="ECO:0000256" key="3">
    <source>
        <dbReference type="ARBA" id="ARBA00019612"/>
    </source>
</evidence>
<evidence type="ECO:0000256" key="2">
    <source>
        <dbReference type="ARBA" id="ARBA00009814"/>
    </source>
</evidence>
<accession>A0A507CT97</accession>
<keyword evidence="8" id="KW-0010">Activator</keyword>
<evidence type="ECO:0000256" key="6">
    <source>
        <dbReference type="ARBA" id="ARBA00023242"/>
    </source>
</evidence>
<evidence type="ECO:0000256" key="8">
    <source>
        <dbReference type="RuleBase" id="RU364150"/>
    </source>
</evidence>
<evidence type="ECO:0000256" key="9">
    <source>
        <dbReference type="SAM" id="MobiDB-lite"/>
    </source>
</evidence>
<evidence type="ECO:0000313" key="11">
    <source>
        <dbReference type="Proteomes" id="UP000320333"/>
    </source>
</evidence>
<evidence type="ECO:0000256" key="4">
    <source>
        <dbReference type="ARBA" id="ARBA00023015"/>
    </source>
</evidence>
<dbReference type="Pfam" id="PF21203">
    <property type="entry name" value="ECM10"/>
    <property type="match status" value="1"/>
</dbReference>
<dbReference type="PANTHER" id="PTHR13321:SF2">
    <property type="entry name" value="MEDIATOR OF RNA POLYMERASE II TRANSCRIPTION SUBUNIT 18"/>
    <property type="match status" value="1"/>
</dbReference>
<dbReference type="PANTHER" id="PTHR13321">
    <property type="entry name" value="MEDIATOR OF RNA POLYMERASE II TRANSCRIPTION, SUBUNIT 18"/>
    <property type="match status" value="1"/>
</dbReference>
<comment type="function">
    <text evidence="8">Component of the Mediator complex, a coactivator involved in the regulated transcription of nearly all RNA polymerase II-dependent genes. Mediator functions as a bridge to convey information from gene-specific regulatory proteins to the basal RNA polymerase II transcription machinery. Mediator is recruited to promoters by direct interactions with regulatory proteins and serves as a scaffold for the assembly of a functional preinitiation complex with RNA polymerase II and the general transcription factors.</text>
</comment>
<keyword evidence="5 8" id="KW-0804">Transcription</keyword>
<dbReference type="GO" id="GO:0070847">
    <property type="term" value="C:core mediator complex"/>
    <property type="evidence" value="ECO:0007669"/>
    <property type="project" value="TreeGrafter"/>
</dbReference>
<dbReference type="InterPro" id="IPR019095">
    <property type="entry name" value="Mediator_Med18"/>
</dbReference>
<feature type="compositionally biased region" description="Basic and acidic residues" evidence="9">
    <location>
        <begin position="380"/>
        <end position="402"/>
    </location>
</feature>
<keyword evidence="11" id="KW-1185">Reference proteome</keyword>
<evidence type="ECO:0000313" key="10">
    <source>
        <dbReference type="EMBL" id="TPX42394.1"/>
    </source>
</evidence>
<comment type="subcellular location">
    <subcellularLocation>
        <location evidence="1 8">Nucleus</location>
    </subcellularLocation>
</comment>
<dbReference type="OrthoDB" id="5348092at2759"/>
<comment type="subunit">
    <text evidence="8">Component of the Mediator complex.</text>
</comment>
<comment type="similarity">
    <text evidence="2 8">Belongs to the Mediator complex subunit 18 family.</text>
</comment>
<feature type="region of interest" description="Disordered" evidence="9">
    <location>
        <begin position="358"/>
        <end position="402"/>
    </location>
</feature>
<dbReference type="GO" id="GO:0003712">
    <property type="term" value="F:transcription coregulator activity"/>
    <property type="evidence" value="ECO:0007669"/>
    <property type="project" value="InterPro"/>
</dbReference>
<dbReference type="EMBL" id="QEAP01001643">
    <property type="protein sequence ID" value="TPX42394.1"/>
    <property type="molecule type" value="Genomic_DNA"/>
</dbReference>
<evidence type="ECO:0000256" key="5">
    <source>
        <dbReference type="ARBA" id="ARBA00023163"/>
    </source>
</evidence>
<dbReference type="CDD" id="cd22209">
    <property type="entry name" value="EMC10"/>
    <property type="match status" value="1"/>
</dbReference>
<dbReference type="AlphaFoldDB" id="A0A507CT97"/>
<protein>
    <recommendedName>
        <fullName evidence="3 8">Mediator of RNA polymerase II transcription subunit 18</fullName>
    </recommendedName>
    <alternativeName>
        <fullName evidence="7 8">Mediator complex subunit 18</fullName>
    </alternativeName>
</protein>
<evidence type="ECO:0000256" key="7">
    <source>
        <dbReference type="ARBA" id="ARBA00032012"/>
    </source>
</evidence>
<comment type="caution">
    <text evidence="10">The sequence shown here is derived from an EMBL/GenBank/DDBJ whole genome shotgun (WGS) entry which is preliminary data.</text>
</comment>
<dbReference type="STRING" id="246404.A0A507CT97"/>
<dbReference type="Proteomes" id="UP000320333">
    <property type="component" value="Unassembled WGS sequence"/>
</dbReference>
<name>A0A507CT97_9FUNG</name>